<evidence type="ECO:0000256" key="4">
    <source>
        <dbReference type="ARBA" id="ARBA00022801"/>
    </source>
</evidence>
<reference evidence="9" key="1">
    <citation type="submission" date="2015-11" db="EMBL/GenBank/DDBJ databases">
        <authorList>
            <person name="Kumar R."/>
            <person name="Singh D."/>
            <person name="Swarnkar M.K."/>
            <person name="Singh A.K."/>
            <person name="Kumar S."/>
        </authorList>
    </citation>
    <scope>NUCLEOTIDE SEQUENCE [LARGE SCALE GENOMIC DNA]</scope>
    <source>
        <strain evidence="9">ERGS4:06</strain>
    </source>
</reference>
<dbReference type="EMBL" id="CP013200">
    <property type="protein sequence ID" value="ALO66124.1"/>
    <property type="molecule type" value="Genomic_DNA"/>
</dbReference>
<dbReference type="InterPro" id="IPR000086">
    <property type="entry name" value="NUDIX_hydrolase_dom"/>
</dbReference>
<dbReference type="GO" id="GO:0016818">
    <property type="term" value="F:hydrolase activity, acting on acid anhydrides, in phosphorus-containing anhydrides"/>
    <property type="evidence" value="ECO:0007669"/>
    <property type="project" value="InterPro"/>
</dbReference>
<evidence type="ECO:0000256" key="3">
    <source>
        <dbReference type="ARBA" id="ARBA00022723"/>
    </source>
</evidence>
<organism evidence="8 9">
    <name type="scientific">Arthrobacter alpinus</name>
    <dbReference type="NCBI Taxonomy" id="656366"/>
    <lineage>
        <taxon>Bacteria</taxon>
        <taxon>Bacillati</taxon>
        <taxon>Actinomycetota</taxon>
        <taxon>Actinomycetes</taxon>
        <taxon>Micrococcales</taxon>
        <taxon>Micrococcaceae</taxon>
        <taxon>Arthrobacter</taxon>
    </lineage>
</organism>
<keyword evidence="5" id="KW-0460">Magnesium</keyword>
<dbReference type="GO" id="GO:0046872">
    <property type="term" value="F:metal ion binding"/>
    <property type="evidence" value="ECO:0007669"/>
    <property type="project" value="UniProtKB-KW"/>
</dbReference>
<evidence type="ECO:0000313" key="9">
    <source>
        <dbReference type="Proteomes" id="UP000059574"/>
    </source>
</evidence>
<proteinExistence type="predicted"/>
<reference evidence="8 9" key="2">
    <citation type="journal article" date="2016" name="J. Biotechnol.">
        <title>Complete genome sequence of Arthrobacter alpinus ERGS4:06, a yellow pigmented bacterium tolerant to cold and radiations isolated from Sikkim Himalaya.</title>
        <authorList>
            <person name="Kumar R."/>
            <person name="Singh D."/>
            <person name="Swarnkar M.K."/>
            <person name="Singh A.K."/>
            <person name="Kumar S."/>
        </authorList>
    </citation>
    <scope>NUCLEOTIDE SEQUENCE [LARGE SCALE GENOMIC DNA]</scope>
    <source>
        <strain evidence="8 9">ERGS4:06</strain>
    </source>
</reference>
<protein>
    <recommendedName>
        <fullName evidence="7">Nudix hydrolase domain-containing protein</fullName>
    </recommendedName>
</protein>
<evidence type="ECO:0000259" key="7">
    <source>
        <dbReference type="PROSITE" id="PS51462"/>
    </source>
</evidence>
<dbReference type="Gene3D" id="3.90.79.10">
    <property type="entry name" value="Nucleoside Triphosphate Pyrophosphohydrolase"/>
    <property type="match status" value="2"/>
</dbReference>
<dbReference type="PANTHER" id="PTHR12318:SF0">
    <property type="entry name" value="ACYL-COENZYME A DIPHOSPHATASE NUDT19"/>
    <property type="match status" value="1"/>
</dbReference>
<dbReference type="AlphaFoldDB" id="A0A0S2LXG8"/>
<keyword evidence="4" id="KW-0378">Hydrolase</keyword>
<dbReference type="SUPFAM" id="SSF55811">
    <property type="entry name" value="Nudix"/>
    <property type="match status" value="1"/>
</dbReference>
<sequence length="236" mass="25595">METVTPIAPLEDACTVVIVRDGKLGLETLMLERPTTSSSFGGAWVFPGGKVDPEDRIDTSGTALDDLAAARAAGLRELAEETGQQLRPEGLVWLSQWTPRQAIARRFRTWFMLAPASPEPIVLNPGEHERFTWLAPSLALELHAKGEMKLVPPTWVTLHNLDGAASVAQAITEAKARTVFAYNTHLLMPARGSQPDGVLWAGDEAYPDQAGGGTVPGARHRLTTKALPWVFERTAL</sequence>
<evidence type="ECO:0000313" key="8">
    <source>
        <dbReference type="EMBL" id="ALO66124.1"/>
    </source>
</evidence>
<evidence type="ECO:0000256" key="2">
    <source>
        <dbReference type="ARBA" id="ARBA00001946"/>
    </source>
</evidence>
<dbReference type="InterPro" id="IPR015797">
    <property type="entry name" value="NUDIX_hydrolase-like_dom_sf"/>
</dbReference>
<accession>A0A0S2LXG8</accession>
<dbReference type="Pfam" id="PF00293">
    <property type="entry name" value="NUDIX"/>
    <property type="match status" value="1"/>
</dbReference>
<dbReference type="PANTHER" id="PTHR12318">
    <property type="entry name" value="TESTOSTERONE-REGULATED PROTEIN RP2"/>
    <property type="match status" value="1"/>
</dbReference>
<dbReference type="InterPro" id="IPR039121">
    <property type="entry name" value="NUDT19"/>
</dbReference>
<comment type="cofactor">
    <cofactor evidence="1">
        <name>Mn(2+)</name>
        <dbReference type="ChEBI" id="CHEBI:29035"/>
    </cofactor>
</comment>
<keyword evidence="3" id="KW-0479">Metal-binding</keyword>
<dbReference type="Proteomes" id="UP000059574">
    <property type="component" value="Chromosome"/>
</dbReference>
<evidence type="ECO:0000256" key="1">
    <source>
        <dbReference type="ARBA" id="ARBA00001936"/>
    </source>
</evidence>
<gene>
    <name evidence="8" type="ORF">AS189_05975</name>
</gene>
<evidence type="ECO:0000256" key="6">
    <source>
        <dbReference type="ARBA" id="ARBA00023211"/>
    </source>
</evidence>
<evidence type="ECO:0000256" key="5">
    <source>
        <dbReference type="ARBA" id="ARBA00022842"/>
    </source>
</evidence>
<dbReference type="PROSITE" id="PS51462">
    <property type="entry name" value="NUDIX"/>
    <property type="match status" value="1"/>
</dbReference>
<dbReference type="OrthoDB" id="7183442at2"/>
<comment type="cofactor">
    <cofactor evidence="2">
        <name>Mg(2+)</name>
        <dbReference type="ChEBI" id="CHEBI:18420"/>
    </cofactor>
</comment>
<name>A0A0S2LXG8_9MICC</name>
<feature type="domain" description="Nudix hydrolase" evidence="7">
    <location>
        <begin position="9"/>
        <end position="156"/>
    </location>
</feature>
<keyword evidence="6" id="KW-0464">Manganese</keyword>
<dbReference type="RefSeq" id="WP_062286746.1">
    <property type="nucleotide sequence ID" value="NZ_CP013200.1"/>
</dbReference>